<dbReference type="PANTHER" id="PTHR30006">
    <property type="entry name" value="THIAMINE-BINDING PERIPLASMIC PROTEIN-RELATED"/>
    <property type="match status" value="1"/>
</dbReference>
<feature type="compositionally biased region" description="Polar residues" evidence="2">
    <location>
        <begin position="312"/>
        <end position="329"/>
    </location>
</feature>
<dbReference type="SUPFAM" id="SSF53850">
    <property type="entry name" value="Periplasmic binding protein-like II"/>
    <property type="match status" value="1"/>
</dbReference>
<dbReference type="PANTHER" id="PTHR30006:SF2">
    <property type="entry name" value="ABC TRANSPORTER SUBSTRATE-BINDING PROTEIN"/>
    <property type="match status" value="1"/>
</dbReference>
<keyword evidence="1" id="KW-0732">Signal</keyword>
<dbReference type="RefSeq" id="WP_175452754.1">
    <property type="nucleotide sequence ID" value="NZ_FNBK01000002.1"/>
</dbReference>
<keyword evidence="4" id="KW-1185">Reference proteome</keyword>
<sequence length="360" mass="39941">MTESGRRSLVSRRAFLATGAATATALAGCVGSGGGSDTLRVSTWSGTNKTVFENVVKPKYEDETGNSLEVVGNWSGIVPKVRQSPEDSPPFDVTIGGSRITYRGNQDDLWEPVRYDNLSNSDKLKDRLMQYEAAKTAVPVSYGVHAYVYNKDATTWTPETWSDIVSDEASNVTLSSAFWLKNLMMAAVIDDSEPLAQEVYDRQNADALFDLIEEVPTTSFYQGAQDLWTKLNQGIANVGHYFFAYGLAKAASSDKLNIGVTVPPKTTGYIDYYHVVRGSGKREMAEEFLDFLISSELQTAYAKEFNLGMSNTNTEYPEQTREQLPTSNDELGDVGFRDFARVADYSSELNKRYRKLVQNN</sequence>
<dbReference type="Gene3D" id="3.40.190.10">
    <property type="entry name" value="Periplasmic binding protein-like II"/>
    <property type="match status" value="2"/>
</dbReference>
<gene>
    <name evidence="3" type="ORF">SAMN05216218_10229</name>
</gene>
<dbReference type="InterPro" id="IPR006311">
    <property type="entry name" value="TAT_signal"/>
</dbReference>
<dbReference type="Pfam" id="PF13416">
    <property type="entry name" value="SBP_bac_8"/>
    <property type="match status" value="1"/>
</dbReference>
<accession>A0A1G7GG76</accession>
<dbReference type="PROSITE" id="PS51318">
    <property type="entry name" value="TAT"/>
    <property type="match status" value="1"/>
</dbReference>
<dbReference type="AlphaFoldDB" id="A0A1G7GG76"/>
<evidence type="ECO:0000256" key="2">
    <source>
        <dbReference type="SAM" id="MobiDB-lite"/>
    </source>
</evidence>
<evidence type="ECO:0000313" key="4">
    <source>
        <dbReference type="Proteomes" id="UP000199076"/>
    </source>
</evidence>
<dbReference type="EMBL" id="FNBK01000002">
    <property type="protein sequence ID" value="SDE87162.1"/>
    <property type="molecule type" value="Genomic_DNA"/>
</dbReference>
<dbReference type="Proteomes" id="UP000199076">
    <property type="component" value="Unassembled WGS sequence"/>
</dbReference>
<feature type="region of interest" description="Disordered" evidence="2">
    <location>
        <begin position="312"/>
        <end position="331"/>
    </location>
</feature>
<dbReference type="PROSITE" id="PS51257">
    <property type="entry name" value="PROKAR_LIPOPROTEIN"/>
    <property type="match status" value="1"/>
</dbReference>
<dbReference type="STRING" id="660518.SAMN05216218_10229"/>
<reference evidence="4" key="1">
    <citation type="submission" date="2016-10" db="EMBL/GenBank/DDBJ databases">
        <authorList>
            <person name="Varghese N."/>
            <person name="Submissions S."/>
        </authorList>
    </citation>
    <scope>NUCLEOTIDE SEQUENCE [LARGE SCALE GENOMIC DNA]</scope>
    <source>
        <strain evidence="4">IBRC-M 10760</strain>
    </source>
</reference>
<evidence type="ECO:0000313" key="3">
    <source>
        <dbReference type="EMBL" id="SDE87162.1"/>
    </source>
</evidence>
<evidence type="ECO:0000256" key="1">
    <source>
        <dbReference type="ARBA" id="ARBA00022729"/>
    </source>
</evidence>
<name>A0A1G7GG76_9EURY</name>
<proteinExistence type="predicted"/>
<protein>
    <submittedName>
        <fullName evidence="3">Spermidine/putrescine transport system substrate-binding protein</fullName>
    </submittedName>
</protein>
<dbReference type="OrthoDB" id="346372at2157"/>
<organism evidence="3 4">
    <name type="scientific">Halorientalis regularis</name>
    <dbReference type="NCBI Taxonomy" id="660518"/>
    <lineage>
        <taxon>Archaea</taxon>
        <taxon>Methanobacteriati</taxon>
        <taxon>Methanobacteriota</taxon>
        <taxon>Stenosarchaea group</taxon>
        <taxon>Halobacteria</taxon>
        <taxon>Halobacteriales</taxon>
        <taxon>Haloarculaceae</taxon>
        <taxon>Halorientalis</taxon>
    </lineage>
</organism>
<dbReference type="InterPro" id="IPR006059">
    <property type="entry name" value="SBP"/>
</dbReference>